<feature type="compositionally biased region" description="Polar residues" evidence="1">
    <location>
        <begin position="18"/>
        <end position="32"/>
    </location>
</feature>
<feature type="region of interest" description="Disordered" evidence="1">
    <location>
        <begin position="490"/>
        <end position="519"/>
    </location>
</feature>
<organism evidence="2 3">
    <name type="scientific">Phyllosticta citriasiana</name>
    <dbReference type="NCBI Taxonomy" id="595635"/>
    <lineage>
        <taxon>Eukaryota</taxon>
        <taxon>Fungi</taxon>
        <taxon>Dikarya</taxon>
        <taxon>Ascomycota</taxon>
        <taxon>Pezizomycotina</taxon>
        <taxon>Dothideomycetes</taxon>
        <taxon>Dothideomycetes incertae sedis</taxon>
        <taxon>Botryosphaeriales</taxon>
        <taxon>Phyllostictaceae</taxon>
        <taxon>Phyllosticta</taxon>
    </lineage>
</organism>
<feature type="compositionally biased region" description="Polar residues" evidence="1">
    <location>
        <begin position="44"/>
        <end position="55"/>
    </location>
</feature>
<evidence type="ECO:0000313" key="3">
    <source>
        <dbReference type="Proteomes" id="UP001363622"/>
    </source>
</evidence>
<comment type="caution">
    <text evidence="2">The sequence shown here is derived from an EMBL/GenBank/DDBJ whole genome shotgun (WGS) entry which is preliminary data.</text>
</comment>
<proteinExistence type="predicted"/>
<feature type="region of interest" description="Disordered" evidence="1">
    <location>
        <begin position="641"/>
        <end position="709"/>
    </location>
</feature>
<name>A0ABR1L0E7_9PEZI</name>
<accession>A0ABR1L0E7</accession>
<dbReference type="EMBL" id="JBBPHU010000001">
    <property type="protein sequence ID" value="KAK7524568.1"/>
    <property type="molecule type" value="Genomic_DNA"/>
</dbReference>
<gene>
    <name evidence="2" type="ORF">IWZ03DRAFT_27357</name>
</gene>
<feature type="region of interest" description="Disordered" evidence="1">
    <location>
        <begin position="1"/>
        <end position="84"/>
    </location>
</feature>
<feature type="compositionally biased region" description="Polar residues" evidence="1">
    <location>
        <begin position="418"/>
        <end position="430"/>
    </location>
</feature>
<feature type="region of interest" description="Disordered" evidence="1">
    <location>
        <begin position="160"/>
        <end position="192"/>
    </location>
</feature>
<keyword evidence="3" id="KW-1185">Reference proteome</keyword>
<evidence type="ECO:0000256" key="1">
    <source>
        <dbReference type="SAM" id="MobiDB-lite"/>
    </source>
</evidence>
<dbReference type="Proteomes" id="UP001363622">
    <property type="component" value="Unassembled WGS sequence"/>
</dbReference>
<evidence type="ECO:0000313" key="2">
    <source>
        <dbReference type="EMBL" id="KAK7524568.1"/>
    </source>
</evidence>
<feature type="region of interest" description="Disordered" evidence="1">
    <location>
        <begin position="240"/>
        <end position="272"/>
    </location>
</feature>
<feature type="compositionally biased region" description="Polar residues" evidence="1">
    <location>
        <begin position="243"/>
        <end position="262"/>
    </location>
</feature>
<feature type="region of interest" description="Disordered" evidence="1">
    <location>
        <begin position="598"/>
        <end position="618"/>
    </location>
</feature>
<feature type="compositionally biased region" description="Polar residues" evidence="1">
    <location>
        <begin position="607"/>
        <end position="617"/>
    </location>
</feature>
<reference evidence="2 3" key="1">
    <citation type="submission" date="2024-04" db="EMBL/GenBank/DDBJ databases">
        <title>Phyllosticta paracitricarpa is synonymous to the EU quarantine fungus P. citricarpa based on phylogenomic analyses.</title>
        <authorList>
            <consortium name="Lawrence Berkeley National Laboratory"/>
            <person name="Van Ingen-Buijs V.A."/>
            <person name="Van Westerhoven A.C."/>
            <person name="Haridas S."/>
            <person name="Skiadas P."/>
            <person name="Martin F."/>
            <person name="Groenewald J.Z."/>
            <person name="Crous P.W."/>
            <person name="Seidl M.F."/>
        </authorList>
    </citation>
    <scope>NUCLEOTIDE SEQUENCE [LARGE SCALE GENOMIC DNA]</scope>
    <source>
        <strain evidence="2 3">CBS 123371</strain>
    </source>
</reference>
<feature type="region of interest" description="Disordered" evidence="1">
    <location>
        <begin position="327"/>
        <end position="365"/>
    </location>
</feature>
<sequence>MASDQTNPFLDPPANENGEVSTPATASDSDPLQMTPDREDHALTKSTSDTQTRSSIPDEEDLDVPMRWPIRHNSASSDPVTRERRVKRLSHLIERAKHRAAPQREPLQTPAETVRVHRVHAMANPGKRRTAATVTPKLLWLTKPLGHHQAGAERLLRRAGRHMKPKSGSHAEGTLPMLTPSEESDRSRVSAPEYAVLSRRASSGALSGRSNAKIDARYQCHHKRQPSLQLLSDHRNRADSLLVNPSSSPRGSLTPSTDSGSHGSRRSVKSTCADVATTKADVQAVTVSPARGSDDSSSCGTQTSVKHVVESGHGAYEIVWDDRSSSPALDAYEPSSRPRSNSDPCVSRPSLSASRRNSFHSSPPGLMRVNTKLEEWCFAAREATALDRTRSHPHFRSYVEVYQEPELPTFEIDKESSENLTMAPPNSTLHSALASHRASMDTTPKSLLGSASPGPQHFSASEPAENDNQSVEYTPYSPLVDMYEPELIIPSGYYSPRPNRRVKSSDRLKPQSRSFSGLSSLSADTHDLLSIPQTFSSNPYCDTLTVGTTHQQRQIFRLQQERYPFLPNPPLGGDLLNAAHRDSIVLAKDRIRRKHAAAAGPAGDLQIPTQPGSTAPALTTGPIAIPVPRAPPQLMFVGALSPIPDGSPPNWVKGIEERAKEQEERKKKAVEAEAEGQAHDDEGEVEKKGDDGHSNVDEKSAVDAAEGES</sequence>
<feature type="region of interest" description="Disordered" evidence="1">
    <location>
        <begin position="417"/>
        <end position="472"/>
    </location>
</feature>
<protein>
    <submittedName>
        <fullName evidence="2">Uncharacterized protein</fullName>
    </submittedName>
</protein>
<feature type="compositionally biased region" description="Basic and acidic residues" evidence="1">
    <location>
        <begin position="654"/>
        <end position="701"/>
    </location>
</feature>
<feature type="compositionally biased region" description="Polar residues" evidence="1">
    <location>
        <begin position="337"/>
        <end position="361"/>
    </location>
</feature>